<dbReference type="AlphaFoldDB" id="A0A1H1W947"/>
<dbReference type="Pfam" id="PF02709">
    <property type="entry name" value="Glyco_transf_7C"/>
    <property type="match status" value="1"/>
</dbReference>
<organism evidence="4 5">
    <name type="scientific">Actinoplanes derwentensis</name>
    <dbReference type="NCBI Taxonomy" id="113562"/>
    <lineage>
        <taxon>Bacteria</taxon>
        <taxon>Bacillati</taxon>
        <taxon>Actinomycetota</taxon>
        <taxon>Actinomycetes</taxon>
        <taxon>Micromonosporales</taxon>
        <taxon>Micromonosporaceae</taxon>
        <taxon>Actinoplanes</taxon>
    </lineage>
</organism>
<evidence type="ECO:0000259" key="3">
    <source>
        <dbReference type="Pfam" id="PF02709"/>
    </source>
</evidence>
<evidence type="ECO:0000256" key="1">
    <source>
        <dbReference type="ARBA" id="ARBA00022679"/>
    </source>
</evidence>
<reference evidence="4 5" key="1">
    <citation type="submission" date="2016-10" db="EMBL/GenBank/DDBJ databases">
        <authorList>
            <person name="de Groot N.N."/>
        </authorList>
    </citation>
    <scope>NUCLEOTIDE SEQUENCE [LARGE SCALE GENOMIC DNA]</scope>
    <source>
        <strain evidence="4 5">DSM 43941</strain>
    </source>
</reference>
<dbReference type="InterPro" id="IPR029044">
    <property type="entry name" value="Nucleotide-diphossugar_trans"/>
</dbReference>
<dbReference type="STRING" id="113562.SAMN04489716_2026"/>
<dbReference type="CDD" id="cd00761">
    <property type="entry name" value="Glyco_tranf_GTA_type"/>
    <property type="match status" value="1"/>
</dbReference>
<feature type="domain" description="Glycosyltransferase 2-like" evidence="2">
    <location>
        <begin position="7"/>
        <end position="104"/>
    </location>
</feature>
<evidence type="ECO:0000313" key="5">
    <source>
        <dbReference type="Proteomes" id="UP000198688"/>
    </source>
</evidence>
<name>A0A1H1W947_9ACTN</name>
<dbReference type="EMBL" id="LT629758">
    <property type="protein sequence ID" value="SDS93633.1"/>
    <property type="molecule type" value="Genomic_DNA"/>
</dbReference>
<dbReference type="PANTHER" id="PTHR43685">
    <property type="entry name" value="GLYCOSYLTRANSFERASE"/>
    <property type="match status" value="1"/>
</dbReference>
<keyword evidence="1 4" id="KW-0808">Transferase</keyword>
<dbReference type="GO" id="GO:0016740">
    <property type="term" value="F:transferase activity"/>
    <property type="evidence" value="ECO:0007669"/>
    <property type="project" value="UniProtKB-KW"/>
</dbReference>
<accession>A0A1H1W947</accession>
<dbReference type="Gene3D" id="3.90.550.10">
    <property type="entry name" value="Spore Coat Polysaccharide Biosynthesis Protein SpsA, Chain A"/>
    <property type="match status" value="1"/>
</dbReference>
<dbReference type="Pfam" id="PF00535">
    <property type="entry name" value="Glycos_transf_2"/>
    <property type="match status" value="1"/>
</dbReference>
<feature type="domain" description="Galactosyltransferase C-terminal" evidence="3">
    <location>
        <begin position="180"/>
        <end position="213"/>
    </location>
</feature>
<evidence type="ECO:0000259" key="2">
    <source>
        <dbReference type="Pfam" id="PF00535"/>
    </source>
</evidence>
<dbReference type="OrthoDB" id="4120491at2"/>
<dbReference type="InterPro" id="IPR027791">
    <property type="entry name" value="Galactosyl_T_C"/>
</dbReference>
<proteinExistence type="predicted"/>
<dbReference type="RefSeq" id="WP_092543664.1">
    <property type="nucleotide sequence ID" value="NZ_BOMJ01000013.1"/>
</dbReference>
<evidence type="ECO:0000313" key="4">
    <source>
        <dbReference type="EMBL" id="SDS93633.1"/>
    </source>
</evidence>
<sequence length="438" mass="47897">MTTPVLSVCIPAYGNGHLLTRTLDALTRQTLPTTAFEVIVVDDGSDPPLEPVISAFLDRLPLTHLRQDNQGRSAARNRAMAAARGRVIVFLDADQAADPGLLRAHHDFHATRGFGPAVLLGRAVTADWAAIGEISHGRTPTPAMADDNRADVRDYMLHQPHYRAGLGRAPWICAHTNNASIDRATADAVGGFDEALTTWGGEDNEFFYRVFTHHDHDPKLFGVGDDAISYDLPHFRMWPLLMAQLAGNVRHIFTKHPRYDIELFTLPGLWTTTLRRITWFEDSLTAARAHHLGRADQLPGALTDRLRGTDALVIGFGANRLHLGPGAAVFDHDAPADTRNRHLAGLAVPEPDGRYTGVVAVDLWRFLPPEDLSILVMESLRIGGRVDLVATGTPVPAADLLPLPFADDLDYLRDTVTGYLPVHLSDHGDTRVLTIGGE</sequence>
<gene>
    <name evidence="4" type="ORF">SAMN04489716_2026</name>
</gene>
<dbReference type="InterPro" id="IPR050834">
    <property type="entry name" value="Glycosyltransf_2"/>
</dbReference>
<dbReference type="PANTHER" id="PTHR43685:SF2">
    <property type="entry name" value="GLYCOSYLTRANSFERASE 2-LIKE DOMAIN-CONTAINING PROTEIN"/>
    <property type="match status" value="1"/>
</dbReference>
<protein>
    <submittedName>
        <fullName evidence="4">Glycosyltransferase involved in cell wall bisynthesis</fullName>
    </submittedName>
</protein>
<dbReference type="Proteomes" id="UP000198688">
    <property type="component" value="Chromosome I"/>
</dbReference>
<dbReference type="InterPro" id="IPR001173">
    <property type="entry name" value="Glyco_trans_2-like"/>
</dbReference>
<keyword evidence="5" id="KW-1185">Reference proteome</keyword>
<dbReference type="SUPFAM" id="SSF53448">
    <property type="entry name" value="Nucleotide-diphospho-sugar transferases"/>
    <property type="match status" value="1"/>
</dbReference>